<evidence type="ECO:0000313" key="4">
    <source>
        <dbReference type="Proteomes" id="UP000290958"/>
    </source>
</evidence>
<dbReference type="RefSeq" id="WP_129404325.1">
    <property type="nucleotide sequence ID" value="NZ_SBKP01000008.1"/>
</dbReference>
<evidence type="ECO:0000313" key="3">
    <source>
        <dbReference type="EMBL" id="RXR28579.1"/>
    </source>
</evidence>
<keyword evidence="2" id="KW-0812">Transmembrane</keyword>
<name>A0A4Q1KHH5_9SPHN</name>
<feature type="transmembrane region" description="Helical" evidence="2">
    <location>
        <begin position="98"/>
        <end position="118"/>
    </location>
</feature>
<feature type="compositionally biased region" description="Basic and acidic residues" evidence="1">
    <location>
        <begin position="67"/>
        <end position="77"/>
    </location>
</feature>
<dbReference type="Proteomes" id="UP000290958">
    <property type="component" value="Unassembled WGS sequence"/>
</dbReference>
<feature type="region of interest" description="Disordered" evidence="1">
    <location>
        <begin position="58"/>
        <end position="77"/>
    </location>
</feature>
<organism evidence="3 4">
    <name type="scientific">Sphingobium fluviale</name>
    <dbReference type="NCBI Taxonomy" id="2506423"/>
    <lineage>
        <taxon>Bacteria</taxon>
        <taxon>Pseudomonadati</taxon>
        <taxon>Pseudomonadota</taxon>
        <taxon>Alphaproteobacteria</taxon>
        <taxon>Sphingomonadales</taxon>
        <taxon>Sphingomonadaceae</taxon>
        <taxon>Sphingobium</taxon>
    </lineage>
</organism>
<comment type="caution">
    <text evidence="3">The sequence shown here is derived from an EMBL/GenBank/DDBJ whole genome shotgun (WGS) entry which is preliminary data.</text>
</comment>
<evidence type="ECO:0000256" key="2">
    <source>
        <dbReference type="SAM" id="Phobius"/>
    </source>
</evidence>
<reference evidence="4" key="1">
    <citation type="submission" date="2019-01" db="EMBL/GenBank/DDBJ databases">
        <title>Cytophagaceae bacterium strain CAR-16.</title>
        <authorList>
            <person name="Chen W.-M."/>
        </authorList>
    </citation>
    <scope>NUCLEOTIDE SEQUENCE [LARGE SCALE GENOMIC DNA]</scope>
    <source>
        <strain evidence="4">CHR27</strain>
    </source>
</reference>
<proteinExistence type="predicted"/>
<sequence length="264" mass="29591">MYRGYRGIIVSASLCLALWSQTPRAKERLSPSPKHQTENSDKKENIYIKPTPVVIFETPDQANTKKRREDESRKHDARALQAQIDAAEAAKDQRVPTWIGAFLSILSTCIVVCSLCLAKKANNIAKANIAKQLRPLLHFGDVYFSKDRRIFWAEIENRGAGPAINVEVHTISLTEAQNNDACAVSFGTIGAGAKRLHAFDFGEPVFFADNGLDVAALYLSYSSLHYKERFILRGQIYSYDHRLQSNPDRAALHLKRGCPDETLE</sequence>
<keyword evidence="2" id="KW-0472">Membrane</keyword>
<evidence type="ECO:0000256" key="1">
    <source>
        <dbReference type="SAM" id="MobiDB-lite"/>
    </source>
</evidence>
<protein>
    <submittedName>
        <fullName evidence="3">Uncharacterized protein</fullName>
    </submittedName>
</protein>
<accession>A0A4Q1KHH5</accession>
<dbReference type="AlphaFoldDB" id="A0A4Q1KHH5"/>
<keyword evidence="4" id="KW-1185">Reference proteome</keyword>
<keyword evidence="2" id="KW-1133">Transmembrane helix</keyword>
<gene>
    <name evidence="3" type="ORF">EQG66_09325</name>
</gene>
<dbReference type="EMBL" id="SBKP01000008">
    <property type="protein sequence ID" value="RXR28579.1"/>
    <property type="molecule type" value="Genomic_DNA"/>
</dbReference>